<evidence type="ECO:0000256" key="4">
    <source>
        <dbReference type="SAM" id="Phobius"/>
    </source>
</evidence>
<evidence type="ECO:0000256" key="3">
    <source>
        <dbReference type="SAM" id="MobiDB-lite"/>
    </source>
</evidence>
<organism evidence="7 8">
    <name type="scientific">Branchiostoma lanceolatum</name>
    <name type="common">Common lancelet</name>
    <name type="synonym">Amphioxus lanceolatum</name>
    <dbReference type="NCBI Taxonomy" id="7740"/>
    <lineage>
        <taxon>Eukaryota</taxon>
        <taxon>Metazoa</taxon>
        <taxon>Chordata</taxon>
        <taxon>Cephalochordata</taxon>
        <taxon>Leptocardii</taxon>
        <taxon>Amphioxiformes</taxon>
        <taxon>Branchiostomatidae</taxon>
        <taxon>Branchiostoma</taxon>
    </lineage>
</organism>
<keyword evidence="4" id="KW-0472">Membrane</keyword>
<feature type="domain" description="Ig-like" evidence="6">
    <location>
        <begin position="366"/>
        <end position="426"/>
    </location>
</feature>
<dbReference type="AlphaFoldDB" id="A0A8J9ZTD3"/>
<keyword evidence="8" id="KW-1185">Reference proteome</keyword>
<evidence type="ECO:0000256" key="5">
    <source>
        <dbReference type="SAM" id="SignalP"/>
    </source>
</evidence>
<feature type="domain" description="Ig-like" evidence="6">
    <location>
        <begin position="437"/>
        <end position="531"/>
    </location>
</feature>
<keyword evidence="5" id="KW-0732">Signal</keyword>
<evidence type="ECO:0000256" key="2">
    <source>
        <dbReference type="ARBA" id="ARBA00023157"/>
    </source>
</evidence>
<name>A0A8J9ZTD3_BRALA</name>
<feature type="compositionally biased region" description="Acidic residues" evidence="3">
    <location>
        <begin position="659"/>
        <end position="685"/>
    </location>
</feature>
<dbReference type="PANTHER" id="PTHR22906:SF21">
    <property type="entry name" value="SEMA DOMAIN-CONTAINING PROTEIN"/>
    <property type="match status" value="1"/>
</dbReference>
<evidence type="ECO:0000259" key="6">
    <source>
        <dbReference type="PROSITE" id="PS50835"/>
    </source>
</evidence>
<keyword evidence="4" id="KW-1133">Transmembrane helix</keyword>
<keyword evidence="1" id="KW-0677">Repeat</keyword>
<reference evidence="7" key="1">
    <citation type="submission" date="2022-01" db="EMBL/GenBank/DDBJ databases">
        <authorList>
            <person name="Braso-Vives M."/>
        </authorList>
    </citation>
    <scope>NUCLEOTIDE SEQUENCE</scope>
</reference>
<dbReference type="OrthoDB" id="446173at2759"/>
<keyword evidence="2" id="KW-1015">Disulfide bond</keyword>
<feature type="compositionally biased region" description="Basic and acidic residues" evidence="3">
    <location>
        <begin position="625"/>
        <end position="658"/>
    </location>
</feature>
<dbReference type="Proteomes" id="UP000838412">
    <property type="component" value="Chromosome 4"/>
</dbReference>
<dbReference type="SUPFAM" id="SSF48726">
    <property type="entry name" value="Immunoglobulin"/>
    <property type="match status" value="2"/>
</dbReference>
<evidence type="ECO:0000256" key="1">
    <source>
        <dbReference type="ARBA" id="ARBA00022737"/>
    </source>
</evidence>
<dbReference type="InterPro" id="IPR003599">
    <property type="entry name" value="Ig_sub"/>
</dbReference>
<dbReference type="InterPro" id="IPR000884">
    <property type="entry name" value="TSP1_rpt"/>
</dbReference>
<protein>
    <submittedName>
        <fullName evidence="7">HMCN1 protein</fullName>
    </submittedName>
</protein>
<feature type="region of interest" description="Disordered" evidence="3">
    <location>
        <begin position="588"/>
        <end position="723"/>
    </location>
</feature>
<evidence type="ECO:0000313" key="7">
    <source>
        <dbReference type="EMBL" id="CAH1261757.1"/>
    </source>
</evidence>
<dbReference type="InterPro" id="IPR036179">
    <property type="entry name" value="Ig-like_dom_sf"/>
</dbReference>
<dbReference type="SMART" id="SM00209">
    <property type="entry name" value="TSP1"/>
    <property type="match status" value="5"/>
</dbReference>
<feature type="signal peptide" evidence="5">
    <location>
        <begin position="1"/>
        <end position="17"/>
    </location>
</feature>
<dbReference type="CDD" id="cd00096">
    <property type="entry name" value="Ig"/>
    <property type="match status" value="1"/>
</dbReference>
<dbReference type="InterPro" id="IPR013783">
    <property type="entry name" value="Ig-like_fold"/>
</dbReference>
<dbReference type="InterPro" id="IPR036383">
    <property type="entry name" value="TSP1_rpt_sf"/>
</dbReference>
<dbReference type="PROSITE" id="PS50835">
    <property type="entry name" value="IG_LIKE"/>
    <property type="match status" value="2"/>
</dbReference>
<dbReference type="PANTHER" id="PTHR22906">
    <property type="entry name" value="PROPERDIN"/>
    <property type="match status" value="1"/>
</dbReference>
<gene>
    <name evidence="7" type="primary">HMCN1</name>
    <name evidence="7" type="ORF">BLAG_LOCUS17087</name>
</gene>
<dbReference type="InterPro" id="IPR052065">
    <property type="entry name" value="Compl_asym_regulator"/>
</dbReference>
<dbReference type="PROSITE" id="PS50092">
    <property type="entry name" value="TSP1"/>
    <property type="match status" value="5"/>
</dbReference>
<dbReference type="SUPFAM" id="SSF82895">
    <property type="entry name" value="TSP-1 type 1 repeat"/>
    <property type="match status" value="3"/>
</dbReference>
<accession>A0A8J9ZTD3</accession>
<evidence type="ECO:0000313" key="8">
    <source>
        <dbReference type="Proteomes" id="UP000838412"/>
    </source>
</evidence>
<dbReference type="InterPro" id="IPR007110">
    <property type="entry name" value="Ig-like_dom"/>
</dbReference>
<feature type="compositionally biased region" description="Acidic residues" evidence="3">
    <location>
        <begin position="607"/>
        <end position="623"/>
    </location>
</feature>
<feature type="transmembrane region" description="Helical" evidence="4">
    <location>
        <begin position="556"/>
        <end position="579"/>
    </location>
</feature>
<dbReference type="SMART" id="SM00409">
    <property type="entry name" value="IG"/>
    <property type="match status" value="2"/>
</dbReference>
<proteinExistence type="predicted"/>
<keyword evidence="4" id="KW-0812">Transmembrane</keyword>
<dbReference type="Gene3D" id="2.20.100.10">
    <property type="entry name" value="Thrombospondin type-1 (TSP1) repeat"/>
    <property type="match status" value="5"/>
</dbReference>
<dbReference type="EMBL" id="OV696689">
    <property type="protein sequence ID" value="CAH1261757.1"/>
    <property type="molecule type" value="Genomic_DNA"/>
</dbReference>
<feature type="compositionally biased region" description="Acidic residues" evidence="3">
    <location>
        <begin position="692"/>
        <end position="714"/>
    </location>
</feature>
<dbReference type="Gene3D" id="2.60.40.10">
    <property type="entry name" value="Immunoglobulins"/>
    <property type="match status" value="2"/>
</dbReference>
<feature type="chain" id="PRO_5035465060" evidence="5">
    <location>
        <begin position="18"/>
        <end position="723"/>
    </location>
</feature>
<dbReference type="Pfam" id="PF00090">
    <property type="entry name" value="TSP_1"/>
    <property type="match status" value="5"/>
</dbReference>
<sequence length="723" mass="78718">MLLIVVVFSAWFPNAHGQSLARLYGLQPTGGAQWGPWAPWSLCNTSPTACGTGTHVRHRQCQGVGCVPEIRGWQQIATFENGNCVKPCEADNGGRGAYYNGNWGEWSKWACTEPCQPGVQATRERYCDNPSPTPGHHCVGDDNGAQRQEEPAACEDYCAKEWTDWSSWSVCSMTCNAPVRKRIRDCLGIGAPCPGDAEETKNCDQDWRHDPCPAQHGEWGNWGAWSPDCYPQCVTGLRTRHRDCDNPPPVGDGEFCQGVDEDTKQCDIDEYMMTVCKAQAEWTKWSGWQECTATCGRAEGFRTRQCKNPDGTLGNTCRGADKQEAQCSLPPCSALVFQEEEQGKIEALEKLREQEKNKIHHNIIVETVVEAKLPCRHDKSQLATEKATWKKDGKSLEVDGKHLVLDKWDLTIKSSRVNDTGIYVCRRGEKGDPDHAPIIYAVTVIPDKGKGVQTEKVGTEIKLPCNSGVLAIMIKGATAEWTRDKKIVKKMENLRTPSFVMDKPSVEDSGVYICNVKDPETKKHYTTNRVELKVLTANMMDKAFAKALDIRSKNPAVLFGALGGVGGFIVLVGIVCLILKKLQANELKDEPQLSSDEEEKIGMLGSDEGEDGPVDEDKEDVLGEGETKAAPEEEKGSGSDKEKQGSDTDQNAEEKGGSDDDDDGGGDDGGSADEGDDKGSDDEGDDKGSDDGGSDDGGSGDEDDDGGSDEESDDGGNNKDTAK</sequence>